<proteinExistence type="predicted"/>
<keyword evidence="2" id="KW-1185">Reference proteome</keyword>
<name>A0ABT3HYK7_9FLAO</name>
<organism evidence="1 2">
    <name type="scientific">Chryseobacterium kimseyorum</name>
    <dbReference type="NCBI Taxonomy" id="2984028"/>
    <lineage>
        <taxon>Bacteria</taxon>
        <taxon>Pseudomonadati</taxon>
        <taxon>Bacteroidota</taxon>
        <taxon>Flavobacteriia</taxon>
        <taxon>Flavobacteriales</taxon>
        <taxon>Weeksellaceae</taxon>
        <taxon>Chryseobacterium group</taxon>
        <taxon>Chryseobacterium</taxon>
    </lineage>
</organism>
<dbReference type="EMBL" id="JAPDHW010000006">
    <property type="protein sequence ID" value="MCW3168858.1"/>
    <property type="molecule type" value="Genomic_DNA"/>
</dbReference>
<accession>A0ABT3HYK7</accession>
<sequence length="82" mass="9654">MEDPITEAKKELIQWIKDMEELEDIAELMKIKSSMTSDGKVAETQPKYAVEDDFDERFAKGMSGEELMRRVYEHIESLPWKK</sequence>
<dbReference type="Proteomes" id="UP001163731">
    <property type="component" value="Unassembled WGS sequence"/>
</dbReference>
<comment type="caution">
    <text evidence="1">The sequence shown here is derived from an EMBL/GenBank/DDBJ whole genome shotgun (WGS) entry which is preliminary data.</text>
</comment>
<gene>
    <name evidence="1" type="ORF">OMO38_10030</name>
</gene>
<protein>
    <submittedName>
        <fullName evidence="1">Uncharacterized protein</fullName>
    </submittedName>
</protein>
<dbReference type="RefSeq" id="WP_264750045.1">
    <property type="nucleotide sequence ID" value="NZ_JAPDHW010000006.1"/>
</dbReference>
<reference evidence="1" key="1">
    <citation type="submission" date="2022-10" db="EMBL/GenBank/DDBJ databases">
        <title>Chryseobacterium babae sp. nov. isolated from the gut of the beetle Oryctes rhinoceros, and Chryseobacterium kimseyorum sp. nov., isolated from a stick insect rearing cage.</title>
        <authorList>
            <person name="Shelomi M."/>
            <person name="Han C.-J."/>
            <person name="Chen W.-M."/>
            <person name="Chen H.-K."/>
            <person name="Liaw S.-J."/>
            <person name="Muhle E."/>
            <person name="Clermont D."/>
        </authorList>
    </citation>
    <scope>NUCLEOTIDE SEQUENCE</scope>
    <source>
        <strain evidence="1">09-1422</strain>
    </source>
</reference>
<evidence type="ECO:0000313" key="2">
    <source>
        <dbReference type="Proteomes" id="UP001163731"/>
    </source>
</evidence>
<evidence type="ECO:0000313" key="1">
    <source>
        <dbReference type="EMBL" id="MCW3168858.1"/>
    </source>
</evidence>